<evidence type="ECO:0000256" key="1">
    <source>
        <dbReference type="SAM" id="Phobius"/>
    </source>
</evidence>
<evidence type="ECO:0000313" key="2">
    <source>
        <dbReference type="EMBL" id="ASJ04321.1"/>
    </source>
</evidence>
<feature type="transmembrane region" description="Helical" evidence="1">
    <location>
        <begin position="129"/>
        <end position="146"/>
    </location>
</feature>
<gene>
    <name evidence="2" type="ORF">A3L01_02695</name>
</gene>
<keyword evidence="1" id="KW-0472">Membrane</keyword>
<evidence type="ECO:0000313" key="3">
    <source>
        <dbReference type="Proteomes" id="UP000250272"/>
    </source>
</evidence>
<reference evidence="2 3" key="1">
    <citation type="submission" date="2016-04" db="EMBL/GenBank/DDBJ databases">
        <title>Complete genome sequence of Thermococcus barossii type strain SHCK-94.</title>
        <authorList>
            <person name="Oger P.M."/>
        </authorList>
    </citation>
    <scope>NUCLEOTIDE SEQUENCE [LARGE SCALE GENOMIC DNA]</scope>
    <source>
        <strain evidence="2 3">SHCK-94</strain>
    </source>
</reference>
<accession>A0A2Z2MPL7</accession>
<proteinExistence type="predicted"/>
<feature type="transmembrane region" description="Helical" evidence="1">
    <location>
        <begin position="152"/>
        <end position="170"/>
    </location>
</feature>
<dbReference type="AlphaFoldDB" id="A0A2Z2MPL7"/>
<organism evidence="2 3">
    <name type="scientific">Thermococcus barossii</name>
    <dbReference type="NCBI Taxonomy" id="54077"/>
    <lineage>
        <taxon>Archaea</taxon>
        <taxon>Methanobacteriati</taxon>
        <taxon>Methanobacteriota</taxon>
        <taxon>Thermococci</taxon>
        <taxon>Thermococcales</taxon>
        <taxon>Thermococcaceae</taxon>
        <taxon>Thermococcus</taxon>
    </lineage>
</organism>
<sequence length="207" mass="24257">MREWMGSKKLLKYARARCEILSECTRQTEEFLNSRGARYSRLIDPDPHMITAMSEPFYEQGKFLGIIELRDELSRAFYLIESDIPVNFGELPGVEFTIAFRVKKKEGLMALIMAIYEGKIGGARHKHRSMLNFLTSFFGSLFLSTMMNFKSYWVQLIITLTLTVLLFLILDYPFPVLYFKGVEVVSNKETSMKVFVLRDRMWEKREN</sequence>
<protein>
    <submittedName>
        <fullName evidence="2">Uncharacterized protein</fullName>
    </submittedName>
</protein>
<keyword evidence="1" id="KW-0812">Transmembrane</keyword>
<dbReference type="Proteomes" id="UP000250272">
    <property type="component" value="Chromosome"/>
</dbReference>
<name>A0A2Z2MPL7_9EURY</name>
<keyword evidence="3" id="KW-1185">Reference proteome</keyword>
<dbReference type="EMBL" id="CP015101">
    <property type="protein sequence ID" value="ASJ04321.1"/>
    <property type="molecule type" value="Genomic_DNA"/>
</dbReference>
<keyword evidence="1" id="KW-1133">Transmembrane helix</keyword>
<dbReference type="KEGG" id="tbs:A3L01_02695"/>